<dbReference type="AlphaFoldDB" id="A0A7S1A8Z0"/>
<sequence length="199" mass="22302">MGSAHSSDSGSSDSHSCESLIGHRAEEQVDGEEKDFFFSAVMDGCVDVSQIVFDEKAVFACPLPMKRLLEFGRWNPVSLLMLAPLWSYKVAGSADHWWFVARCANKQYYYAAQFFIRDGESHVAAVVCKGLPSAVNDGLQYSGSTWWLAREWTSCKMPRSKAELDEMVLQCPTVAQPYSWFLNNCQHFAADLYEGIDSV</sequence>
<organism evidence="1">
    <name type="scientific">Noctiluca scintillans</name>
    <name type="common">Sea sparkle</name>
    <name type="synonym">Red tide dinoflagellate</name>
    <dbReference type="NCBI Taxonomy" id="2966"/>
    <lineage>
        <taxon>Eukaryota</taxon>
        <taxon>Sar</taxon>
        <taxon>Alveolata</taxon>
        <taxon>Dinophyceae</taxon>
        <taxon>Noctilucales</taxon>
        <taxon>Noctilucaceae</taxon>
        <taxon>Noctiluca</taxon>
    </lineage>
</organism>
<proteinExistence type="predicted"/>
<name>A0A7S1A8Z0_NOCSC</name>
<evidence type="ECO:0000313" key="1">
    <source>
        <dbReference type="EMBL" id="CAD8846017.1"/>
    </source>
</evidence>
<gene>
    <name evidence="1" type="ORF">NSCI0253_LOCUS20367</name>
</gene>
<evidence type="ECO:0008006" key="2">
    <source>
        <dbReference type="Google" id="ProtNLM"/>
    </source>
</evidence>
<protein>
    <recommendedName>
        <fullName evidence="2">LRAT domain-containing protein</fullName>
    </recommendedName>
</protein>
<reference evidence="1" key="1">
    <citation type="submission" date="2021-01" db="EMBL/GenBank/DDBJ databases">
        <authorList>
            <person name="Corre E."/>
            <person name="Pelletier E."/>
            <person name="Niang G."/>
            <person name="Scheremetjew M."/>
            <person name="Finn R."/>
            <person name="Kale V."/>
            <person name="Holt S."/>
            <person name="Cochrane G."/>
            <person name="Meng A."/>
            <person name="Brown T."/>
            <person name="Cohen L."/>
        </authorList>
    </citation>
    <scope>NUCLEOTIDE SEQUENCE</scope>
</reference>
<accession>A0A7S1A8Z0</accession>
<dbReference type="EMBL" id="HBFQ01028945">
    <property type="protein sequence ID" value="CAD8846017.1"/>
    <property type="molecule type" value="Transcribed_RNA"/>
</dbReference>